<dbReference type="RefSeq" id="WP_069584494.1">
    <property type="nucleotide sequence ID" value="NZ_LMVM01000039.1"/>
</dbReference>
<dbReference type="PROSITE" id="PS51352">
    <property type="entry name" value="THIOREDOXIN_2"/>
    <property type="match status" value="1"/>
</dbReference>
<dbReference type="OrthoDB" id="35385at2157"/>
<gene>
    <name evidence="4" type="ORF">ASJ80_04645</name>
</gene>
<dbReference type="InterPro" id="IPR012336">
    <property type="entry name" value="Thioredoxin-like_fold"/>
</dbReference>
<dbReference type="InterPro" id="IPR013766">
    <property type="entry name" value="Thioredoxin_domain"/>
</dbReference>
<evidence type="ECO:0000256" key="1">
    <source>
        <dbReference type="ARBA" id="ARBA00007787"/>
    </source>
</evidence>
<proteinExistence type="inferred from homology"/>
<name>A0A2A2H1Q7_METBR</name>
<dbReference type="Gene3D" id="3.40.30.10">
    <property type="entry name" value="Glutaredoxin"/>
    <property type="match status" value="1"/>
</dbReference>
<dbReference type="CDD" id="cd02947">
    <property type="entry name" value="TRX_family"/>
    <property type="match status" value="1"/>
</dbReference>
<dbReference type="SUPFAM" id="SSF52833">
    <property type="entry name" value="Thioredoxin-like"/>
    <property type="match status" value="1"/>
</dbReference>
<keyword evidence="5" id="KW-1185">Reference proteome</keyword>
<sequence length="140" mass="15514">MNKFFIGLGVILVATAVVLAVFGQSIVTSDQSNVSVNWHTDLNSALQEAKNTNKSIFIDFYGEGCSYCKQLSENTLSDSSVGKKLNQDYVAVKINTNQNPNLSSQYKIYELPTLVILNSNGQEIKRQEGYVSADQLLNWI</sequence>
<reference evidence="4 5" key="1">
    <citation type="journal article" date="2017" name="BMC Genomics">
        <title>Genomic analysis of methanogenic archaea reveals a shift towards energy conservation.</title>
        <authorList>
            <person name="Gilmore S.P."/>
            <person name="Henske J.K."/>
            <person name="Sexton J.A."/>
            <person name="Solomon K.V."/>
            <person name="Seppala S."/>
            <person name="Yoo J.I."/>
            <person name="Huyett L.M."/>
            <person name="Pressman A."/>
            <person name="Cogan J.Z."/>
            <person name="Kivenson V."/>
            <person name="Peng X."/>
            <person name="Tan Y."/>
            <person name="Valentine D.L."/>
            <person name="O'Malley M.A."/>
        </authorList>
    </citation>
    <scope>NUCLEOTIDE SEQUENCE [LARGE SCALE GENOMIC DNA]</scope>
    <source>
        <strain evidence="4 5">M.o.H.</strain>
    </source>
</reference>
<keyword evidence="2" id="KW-0813">Transport</keyword>
<evidence type="ECO:0000313" key="5">
    <source>
        <dbReference type="Proteomes" id="UP000217784"/>
    </source>
</evidence>
<dbReference type="InterPro" id="IPR036249">
    <property type="entry name" value="Thioredoxin-like_sf"/>
</dbReference>
<keyword evidence="2" id="KW-0249">Electron transport</keyword>
<dbReference type="EMBL" id="LMVM01000039">
    <property type="protein sequence ID" value="PAV03295.1"/>
    <property type="molecule type" value="Genomic_DNA"/>
</dbReference>
<accession>A0A2A2H1Q7</accession>
<dbReference type="Proteomes" id="UP000217784">
    <property type="component" value="Unassembled WGS sequence"/>
</dbReference>
<dbReference type="PANTHER" id="PTHR32234:SF0">
    <property type="entry name" value="THIOL:DISULFIDE INTERCHANGE PROTEIN DSBD"/>
    <property type="match status" value="1"/>
</dbReference>
<dbReference type="AlphaFoldDB" id="A0A2A2H1Q7"/>
<dbReference type="GO" id="GO:0045454">
    <property type="term" value="P:cell redox homeostasis"/>
    <property type="evidence" value="ECO:0007669"/>
    <property type="project" value="TreeGrafter"/>
</dbReference>
<comment type="caution">
    <text evidence="4">The sequence shown here is derived from an EMBL/GenBank/DDBJ whole genome shotgun (WGS) entry which is preliminary data.</text>
</comment>
<evidence type="ECO:0000256" key="2">
    <source>
        <dbReference type="ARBA" id="ARBA00022982"/>
    </source>
</evidence>
<evidence type="ECO:0000259" key="3">
    <source>
        <dbReference type="PROSITE" id="PS51352"/>
    </source>
</evidence>
<dbReference type="PANTHER" id="PTHR32234">
    <property type="entry name" value="THIOL:DISULFIDE INTERCHANGE PROTEIN DSBD"/>
    <property type="match status" value="1"/>
</dbReference>
<comment type="similarity">
    <text evidence="1">Belongs to the glutaredoxin family.</text>
</comment>
<evidence type="ECO:0000313" key="4">
    <source>
        <dbReference type="EMBL" id="PAV03295.1"/>
    </source>
</evidence>
<feature type="domain" description="Thioredoxin" evidence="3">
    <location>
        <begin position="25"/>
        <end position="140"/>
    </location>
</feature>
<organism evidence="4 5">
    <name type="scientific">Methanobacterium bryantii</name>
    <dbReference type="NCBI Taxonomy" id="2161"/>
    <lineage>
        <taxon>Archaea</taxon>
        <taxon>Methanobacteriati</taxon>
        <taxon>Methanobacteriota</taxon>
        <taxon>Methanomada group</taxon>
        <taxon>Methanobacteria</taxon>
        <taxon>Methanobacteriales</taxon>
        <taxon>Methanobacteriaceae</taxon>
        <taxon>Methanobacterium</taxon>
    </lineage>
</organism>
<dbReference type="GO" id="GO:0015035">
    <property type="term" value="F:protein-disulfide reductase activity"/>
    <property type="evidence" value="ECO:0007669"/>
    <property type="project" value="TreeGrafter"/>
</dbReference>
<dbReference type="Pfam" id="PF13098">
    <property type="entry name" value="Thioredoxin_2"/>
    <property type="match status" value="1"/>
</dbReference>
<protein>
    <recommendedName>
        <fullName evidence="3">Thioredoxin domain-containing protein</fullName>
    </recommendedName>
</protein>